<dbReference type="EMBL" id="BDOQ01000003">
    <property type="protein sequence ID" value="GBG13242.1"/>
    <property type="molecule type" value="Genomic_DNA"/>
</dbReference>
<evidence type="ECO:0000256" key="5">
    <source>
        <dbReference type="ARBA" id="ARBA00022989"/>
    </source>
</evidence>
<dbReference type="InterPro" id="IPR000326">
    <property type="entry name" value="PAP2/HPO"/>
</dbReference>
<keyword evidence="6 7" id="KW-0472">Membrane</keyword>
<keyword evidence="4 9" id="KW-0378">Hydrolase</keyword>
<evidence type="ECO:0000256" key="2">
    <source>
        <dbReference type="ARBA" id="ARBA00022475"/>
    </source>
</evidence>
<reference evidence="9 10" key="1">
    <citation type="journal article" date="2018" name="Environ. Microbiol.">
        <title>Isolation and genomic characterization of Novimethylophilus kurashikiensis gen. nov. sp. nov., a new lanthanide-dependent methylotrophic species of Methylophilaceae.</title>
        <authorList>
            <person name="Lv H."/>
            <person name="Sahin N."/>
            <person name="Tani A."/>
        </authorList>
    </citation>
    <scope>NUCLEOTIDE SEQUENCE [LARGE SCALE GENOMIC DNA]</scope>
    <source>
        <strain evidence="9 10">La2-4</strain>
    </source>
</reference>
<feature type="transmembrane region" description="Helical" evidence="7">
    <location>
        <begin position="168"/>
        <end position="184"/>
    </location>
</feature>
<dbReference type="SMART" id="SM00014">
    <property type="entry name" value="acidPPc"/>
    <property type="match status" value="1"/>
</dbReference>
<evidence type="ECO:0000256" key="6">
    <source>
        <dbReference type="ARBA" id="ARBA00023136"/>
    </source>
</evidence>
<dbReference type="EC" id="3.6.1.27" evidence="9"/>
<dbReference type="GO" id="GO:0050380">
    <property type="term" value="F:undecaprenyl-diphosphatase activity"/>
    <property type="evidence" value="ECO:0007669"/>
    <property type="project" value="UniProtKB-EC"/>
</dbReference>
<dbReference type="SUPFAM" id="SSF48317">
    <property type="entry name" value="Acid phosphatase/Vanadium-dependent haloperoxidase"/>
    <property type="match status" value="1"/>
</dbReference>
<dbReference type="AlphaFoldDB" id="A0A2R5F496"/>
<dbReference type="Pfam" id="PF01569">
    <property type="entry name" value="PAP2"/>
    <property type="match status" value="1"/>
</dbReference>
<evidence type="ECO:0000256" key="7">
    <source>
        <dbReference type="SAM" id="Phobius"/>
    </source>
</evidence>
<proteinExistence type="predicted"/>
<evidence type="ECO:0000256" key="4">
    <source>
        <dbReference type="ARBA" id="ARBA00022801"/>
    </source>
</evidence>
<keyword evidence="5 7" id="KW-1133">Transmembrane helix</keyword>
<feature type="transmembrane region" description="Helical" evidence="7">
    <location>
        <begin position="43"/>
        <end position="65"/>
    </location>
</feature>
<feature type="domain" description="Phosphatidic acid phosphatase type 2/haloperoxidase" evidence="8">
    <location>
        <begin position="74"/>
        <end position="183"/>
    </location>
</feature>
<evidence type="ECO:0000256" key="1">
    <source>
        <dbReference type="ARBA" id="ARBA00004651"/>
    </source>
</evidence>
<keyword evidence="2" id="KW-1003">Cell membrane</keyword>
<organism evidence="9 10">
    <name type="scientific">Novimethylophilus kurashikiensis</name>
    <dbReference type="NCBI Taxonomy" id="1825523"/>
    <lineage>
        <taxon>Bacteria</taxon>
        <taxon>Pseudomonadati</taxon>
        <taxon>Pseudomonadota</taxon>
        <taxon>Betaproteobacteria</taxon>
        <taxon>Nitrosomonadales</taxon>
        <taxon>Methylophilaceae</taxon>
        <taxon>Novimethylophilus</taxon>
    </lineage>
</organism>
<dbReference type="Gene3D" id="1.20.144.10">
    <property type="entry name" value="Phosphatidic acid phosphatase type 2/haloperoxidase"/>
    <property type="match status" value="1"/>
</dbReference>
<dbReference type="RefSeq" id="WP_370848367.1">
    <property type="nucleotide sequence ID" value="NZ_BDOQ01000003.1"/>
</dbReference>
<dbReference type="CDD" id="cd01610">
    <property type="entry name" value="PAP2_like"/>
    <property type="match status" value="1"/>
</dbReference>
<comment type="subcellular location">
    <subcellularLocation>
        <location evidence="1">Cell membrane</location>
        <topology evidence="1">Multi-pass membrane protein</topology>
    </subcellularLocation>
</comment>
<dbReference type="GO" id="GO:0005886">
    <property type="term" value="C:plasma membrane"/>
    <property type="evidence" value="ECO:0007669"/>
    <property type="project" value="UniProtKB-SubCell"/>
</dbReference>
<sequence length="185" mass="20702">MGNQALHPIRHRMGHYVSHLGEFDLALCVRFNRSSRRVWVRQLFCIVSKLGDGWFWYVVIMGILLSQQLEGLTASLHMIAAGLTGTWMYKSIKGKASRPRPFEVEQAISLGMPPLDRFSFPSGHTLHAVVFTMVALEYYPVLAWLLIPFTFLVAASRVVLGLHYPSDVLAGAIIGAVIAQISFLF</sequence>
<keyword evidence="10" id="KW-1185">Reference proteome</keyword>
<keyword evidence="3 7" id="KW-0812">Transmembrane</keyword>
<evidence type="ECO:0000259" key="8">
    <source>
        <dbReference type="SMART" id="SM00014"/>
    </source>
</evidence>
<evidence type="ECO:0000313" key="9">
    <source>
        <dbReference type="EMBL" id="GBG13242.1"/>
    </source>
</evidence>
<protein>
    <submittedName>
        <fullName evidence="9">Undecaprenyl-diphosphatase</fullName>
        <ecNumber evidence="9">3.6.1.27</ecNumber>
    </submittedName>
</protein>
<name>A0A2R5F496_9PROT</name>
<accession>A0A2R5F496</accession>
<dbReference type="PANTHER" id="PTHR14969">
    <property type="entry name" value="SPHINGOSINE-1-PHOSPHATE PHOSPHOHYDROLASE"/>
    <property type="match status" value="1"/>
</dbReference>
<evidence type="ECO:0000313" key="10">
    <source>
        <dbReference type="Proteomes" id="UP000245081"/>
    </source>
</evidence>
<dbReference type="InterPro" id="IPR036938">
    <property type="entry name" value="PAP2/HPO_sf"/>
</dbReference>
<dbReference type="Proteomes" id="UP000245081">
    <property type="component" value="Unassembled WGS sequence"/>
</dbReference>
<comment type="caution">
    <text evidence="9">The sequence shown here is derived from an EMBL/GenBank/DDBJ whole genome shotgun (WGS) entry which is preliminary data.</text>
</comment>
<gene>
    <name evidence="9" type="primary">bcrC</name>
    <name evidence="9" type="ORF">NMK_0786</name>
</gene>
<evidence type="ECO:0000256" key="3">
    <source>
        <dbReference type="ARBA" id="ARBA00022692"/>
    </source>
</evidence>
<dbReference type="PANTHER" id="PTHR14969:SF62">
    <property type="entry name" value="DECAPRENYLPHOSPHORYL-5-PHOSPHORIBOSE PHOSPHATASE RV3807C-RELATED"/>
    <property type="match status" value="1"/>
</dbReference>